<evidence type="ECO:0000313" key="1">
    <source>
        <dbReference type="EMBL" id="KAL3582609.1"/>
    </source>
</evidence>
<gene>
    <name evidence="1" type="ORF">D5086_016941</name>
</gene>
<dbReference type="Proteomes" id="UP000309997">
    <property type="component" value="Unassembled WGS sequence"/>
</dbReference>
<keyword evidence="2" id="KW-1185">Reference proteome</keyword>
<protein>
    <submittedName>
        <fullName evidence="1">Uncharacterized protein</fullName>
    </submittedName>
</protein>
<dbReference type="EMBL" id="RCHU02000008">
    <property type="protein sequence ID" value="KAL3582609.1"/>
    <property type="molecule type" value="Genomic_DNA"/>
</dbReference>
<proteinExistence type="predicted"/>
<evidence type="ECO:0000313" key="2">
    <source>
        <dbReference type="Proteomes" id="UP000309997"/>
    </source>
</evidence>
<reference evidence="1 2" key="1">
    <citation type="journal article" date="2024" name="Plant Biotechnol. J.">
        <title>Genome and CRISPR/Cas9 system of a widespread forest tree (Populus alba) in the world.</title>
        <authorList>
            <person name="Liu Y.J."/>
            <person name="Jiang P.F."/>
            <person name="Han X.M."/>
            <person name="Li X.Y."/>
            <person name="Wang H.M."/>
            <person name="Wang Y.J."/>
            <person name="Wang X.X."/>
            <person name="Zeng Q.Y."/>
        </authorList>
    </citation>
    <scope>NUCLEOTIDE SEQUENCE [LARGE SCALE GENOMIC DNA]</scope>
    <source>
        <strain evidence="2">cv. PAL-ZL1</strain>
    </source>
</reference>
<comment type="caution">
    <text evidence="1">The sequence shown here is derived from an EMBL/GenBank/DDBJ whole genome shotgun (WGS) entry which is preliminary data.</text>
</comment>
<accession>A0ACC4BWT0</accession>
<organism evidence="1 2">
    <name type="scientific">Populus alba</name>
    <name type="common">White poplar</name>
    <dbReference type="NCBI Taxonomy" id="43335"/>
    <lineage>
        <taxon>Eukaryota</taxon>
        <taxon>Viridiplantae</taxon>
        <taxon>Streptophyta</taxon>
        <taxon>Embryophyta</taxon>
        <taxon>Tracheophyta</taxon>
        <taxon>Spermatophyta</taxon>
        <taxon>Magnoliopsida</taxon>
        <taxon>eudicotyledons</taxon>
        <taxon>Gunneridae</taxon>
        <taxon>Pentapetalae</taxon>
        <taxon>rosids</taxon>
        <taxon>fabids</taxon>
        <taxon>Malpighiales</taxon>
        <taxon>Salicaceae</taxon>
        <taxon>Saliceae</taxon>
        <taxon>Populus</taxon>
    </lineage>
</organism>
<name>A0ACC4BWT0_POPAL</name>
<sequence>MVRSKTQMMHALGNGWVGPANVFFSVFWPCLTSESDTPPPPPPLVEEPSFLSFSTRACPIRRGCLYLQEPELLLLPVLPLQCYDLISYIASLGIAEALCVGARLISTRRLCTATRRCIDDEGDWFYSSEWWGTCTDGHTVLRSPSDKGNGIVSVLAYPSSRPSEVEWRETEKWLERRYAEEIHKNNHKGEVGGGFSIIGYQWRTLHFNDETRQSAVKVMAAYHRQQSQPSAAGSIFLMQQPHCLAVPYLKSMVSAGLATLASCNNDLVDAIYGKTTIRILCVGHGGGSLPLFLATKIQGAVVDIVEIDPLVISASIRAMGFPSFSVMTSSGQRALSKPNPIDEVLWKGIHERLCLYEADAENFVLNTSNTYDMIFIDAYDGDDIFPCQLWDPDSPFLKALSNRLHPGHGTVVVNIHSDSEVLSADPSISHYYQQLLPMGKHVSKVCRAYKSVLAGNGEEGSGLGFTVAVPWVYNTSLVVCRGSGMNTRHCSRDFIMNAIVSKSREVESVLNLPFSFSQYINRGFTLID</sequence>